<evidence type="ECO:0000256" key="3">
    <source>
        <dbReference type="ARBA" id="ARBA00006743"/>
    </source>
</evidence>
<comment type="pathway">
    <text evidence="10">Amino-acid biosynthesis; L-methionine biosynthesis via de novo pathway.</text>
</comment>
<reference evidence="13 14" key="1">
    <citation type="journal article" date="2023" name="ISME J.">
        <title>Cultivation and genomic characterization of novel and ubiquitous marine nitrite-oxidizing bacteria from the Nitrospirales.</title>
        <authorList>
            <person name="Mueller A.J."/>
            <person name="Daebeler A."/>
            <person name="Herbold C.W."/>
            <person name="Kirkegaard R.H."/>
            <person name="Daims H."/>
        </authorList>
    </citation>
    <scope>NUCLEOTIDE SEQUENCE [LARGE SCALE GENOMIC DNA]</scope>
    <source>
        <strain evidence="13 14">EB</strain>
    </source>
</reference>
<evidence type="ECO:0000256" key="11">
    <source>
        <dbReference type="ARBA" id="ARBA00048628"/>
    </source>
</evidence>
<keyword evidence="7 12" id="KW-0560">Oxidoreductase</keyword>
<gene>
    <name evidence="13" type="primary">metF</name>
    <name evidence="13" type="ORF">PPG34_07480</name>
</gene>
<dbReference type="Proteomes" id="UP001250932">
    <property type="component" value="Unassembled WGS sequence"/>
</dbReference>
<dbReference type="RefSeq" id="WP_313832561.1">
    <property type="nucleotide sequence ID" value="NZ_JAQOUE010000001.1"/>
</dbReference>
<protein>
    <recommendedName>
        <fullName evidence="12">Methylenetetrahydrofolate reductase</fullName>
        <ecNumber evidence="12">1.5.1.54</ecNumber>
    </recommendedName>
</protein>
<keyword evidence="4" id="KW-0028">Amino-acid biosynthesis</keyword>
<evidence type="ECO:0000256" key="12">
    <source>
        <dbReference type="RuleBase" id="RU003862"/>
    </source>
</evidence>
<evidence type="ECO:0000256" key="2">
    <source>
        <dbReference type="ARBA" id="ARBA00004777"/>
    </source>
</evidence>
<evidence type="ECO:0000256" key="4">
    <source>
        <dbReference type="ARBA" id="ARBA00022605"/>
    </source>
</evidence>
<dbReference type="EMBL" id="JAQOUE010000001">
    <property type="protein sequence ID" value="MDT7042190.1"/>
    <property type="molecule type" value="Genomic_DNA"/>
</dbReference>
<dbReference type="Pfam" id="PF02219">
    <property type="entry name" value="MTHFR"/>
    <property type="match status" value="1"/>
</dbReference>
<keyword evidence="9" id="KW-0486">Methionine biosynthesis</keyword>
<evidence type="ECO:0000256" key="6">
    <source>
        <dbReference type="ARBA" id="ARBA00022827"/>
    </source>
</evidence>
<name>A0ABU3K6X3_9BACT</name>
<sequence>MHIAQVLKQHQPAISFEFFPPKTEAASQELFQTISQLVPLKPAYVSVTYGAGGSTRTLTHDLVVKLREETNLTIVSHLTCVGSGQEEIRQILQTYQDRGIKNIMALRGDPPQTTHIDLAPHQDFHHAVELVRFIKKHFPSMGVGVAGFPEGHPDTPNRLKEIDYLKNKIDAGADYICTQLFFDNRDFYDFRERCELAHINVPIIAGIMPITSKKGMTRMSELALGARFPAKLLRAMNETALPGEAEQIGIHWATEQVLDLLDHEVQGIHFYTLNKSKASLQIYDALGIQNFDMLRK</sequence>
<organism evidence="13 14">
    <name type="scientific">Candidatus Nitronereus thalassa</name>
    <dbReference type="NCBI Taxonomy" id="3020898"/>
    <lineage>
        <taxon>Bacteria</taxon>
        <taxon>Pseudomonadati</taxon>
        <taxon>Nitrospirota</taxon>
        <taxon>Nitrospiria</taxon>
        <taxon>Nitrospirales</taxon>
        <taxon>Nitrospiraceae</taxon>
        <taxon>Candidatus Nitronereus</taxon>
    </lineage>
</organism>
<keyword evidence="6 12" id="KW-0274">FAD</keyword>
<dbReference type="CDD" id="cd00537">
    <property type="entry name" value="MTHFR"/>
    <property type="match status" value="1"/>
</dbReference>
<keyword evidence="14" id="KW-1185">Reference proteome</keyword>
<keyword evidence="8" id="KW-0520">NAD</keyword>
<comment type="caution">
    <text evidence="13">The sequence shown here is derived from an EMBL/GenBank/DDBJ whole genome shotgun (WGS) entry which is preliminary data.</text>
</comment>
<evidence type="ECO:0000256" key="1">
    <source>
        <dbReference type="ARBA" id="ARBA00001974"/>
    </source>
</evidence>
<keyword evidence="5 12" id="KW-0285">Flavoprotein</keyword>
<comment type="catalytic activity">
    <reaction evidence="11">
        <text>(6S)-5-methyl-5,6,7,8-tetrahydrofolate + NAD(+) = (6R)-5,10-methylene-5,6,7,8-tetrahydrofolate + NADH + H(+)</text>
        <dbReference type="Rhea" id="RHEA:19821"/>
        <dbReference type="ChEBI" id="CHEBI:15378"/>
        <dbReference type="ChEBI" id="CHEBI:15636"/>
        <dbReference type="ChEBI" id="CHEBI:18608"/>
        <dbReference type="ChEBI" id="CHEBI:57540"/>
        <dbReference type="ChEBI" id="CHEBI:57945"/>
        <dbReference type="EC" id="1.5.1.54"/>
    </reaction>
    <physiologicalReaction direction="right-to-left" evidence="11">
        <dbReference type="Rhea" id="RHEA:19823"/>
    </physiologicalReaction>
</comment>
<evidence type="ECO:0000256" key="7">
    <source>
        <dbReference type="ARBA" id="ARBA00023002"/>
    </source>
</evidence>
<dbReference type="NCBIfam" id="TIGR00676">
    <property type="entry name" value="fadh2"/>
    <property type="match status" value="1"/>
</dbReference>
<dbReference type="EC" id="1.5.1.54" evidence="12"/>
<dbReference type="InterPro" id="IPR004620">
    <property type="entry name" value="MTHF_reductase_bac"/>
</dbReference>
<evidence type="ECO:0000256" key="10">
    <source>
        <dbReference type="ARBA" id="ARBA00034478"/>
    </source>
</evidence>
<dbReference type="InterPro" id="IPR029041">
    <property type="entry name" value="FAD-linked_oxidoreductase-like"/>
</dbReference>
<evidence type="ECO:0000256" key="9">
    <source>
        <dbReference type="ARBA" id="ARBA00023167"/>
    </source>
</evidence>
<evidence type="ECO:0000313" key="14">
    <source>
        <dbReference type="Proteomes" id="UP001250932"/>
    </source>
</evidence>
<proteinExistence type="inferred from homology"/>
<evidence type="ECO:0000256" key="5">
    <source>
        <dbReference type="ARBA" id="ARBA00022630"/>
    </source>
</evidence>
<evidence type="ECO:0000256" key="8">
    <source>
        <dbReference type="ARBA" id="ARBA00023027"/>
    </source>
</evidence>
<comment type="similarity">
    <text evidence="3 12">Belongs to the methylenetetrahydrofolate reductase family.</text>
</comment>
<dbReference type="GO" id="GO:0004489">
    <property type="term" value="F:methylenetetrahydrofolate reductase [NAD(P)H] activity"/>
    <property type="evidence" value="ECO:0007669"/>
    <property type="project" value="UniProtKB-EC"/>
</dbReference>
<evidence type="ECO:0000313" key="13">
    <source>
        <dbReference type="EMBL" id="MDT7042190.1"/>
    </source>
</evidence>
<comment type="cofactor">
    <cofactor evidence="1 12">
        <name>FAD</name>
        <dbReference type="ChEBI" id="CHEBI:57692"/>
    </cofactor>
</comment>
<dbReference type="PANTHER" id="PTHR45754:SF3">
    <property type="entry name" value="METHYLENETETRAHYDROFOLATE REDUCTASE (NADPH)"/>
    <property type="match status" value="1"/>
</dbReference>
<dbReference type="SUPFAM" id="SSF51730">
    <property type="entry name" value="FAD-linked oxidoreductase"/>
    <property type="match status" value="1"/>
</dbReference>
<dbReference type="PANTHER" id="PTHR45754">
    <property type="entry name" value="METHYLENETETRAHYDROFOLATE REDUCTASE"/>
    <property type="match status" value="1"/>
</dbReference>
<dbReference type="InterPro" id="IPR003171">
    <property type="entry name" value="Mehydrof_redctse-like"/>
</dbReference>
<comment type="pathway">
    <text evidence="2 12">One-carbon metabolism; tetrahydrofolate interconversion.</text>
</comment>
<accession>A0ABU3K6X3</accession>
<dbReference type="Gene3D" id="3.20.20.220">
    <property type="match status" value="1"/>
</dbReference>